<keyword evidence="2" id="KW-1185">Reference proteome</keyword>
<reference evidence="2" key="2">
    <citation type="submission" date="2015-01" db="EMBL/GenBank/DDBJ databases">
        <title>Evolutionary Origins and Diversification of the Mycorrhizal Mutualists.</title>
        <authorList>
            <consortium name="DOE Joint Genome Institute"/>
            <consortium name="Mycorrhizal Genomics Consortium"/>
            <person name="Kohler A."/>
            <person name="Kuo A."/>
            <person name="Nagy L.G."/>
            <person name="Floudas D."/>
            <person name="Copeland A."/>
            <person name="Barry K.W."/>
            <person name="Cichocki N."/>
            <person name="Veneault-Fourrey C."/>
            <person name="LaButti K."/>
            <person name="Lindquist E.A."/>
            <person name="Lipzen A."/>
            <person name="Lundell T."/>
            <person name="Morin E."/>
            <person name="Murat C."/>
            <person name="Riley R."/>
            <person name="Ohm R."/>
            <person name="Sun H."/>
            <person name="Tunlid A."/>
            <person name="Henrissat B."/>
            <person name="Grigoriev I.V."/>
            <person name="Hibbett D.S."/>
            <person name="Martin F."/>
        </authorList>
    </citation>
    <scope>NUCLEOTIDE SEQUENCE [LARGE SCALE GENOMIC DNA]</scope>
    <source>
        <strain evidence="2">Ve08.2h10</strain>
    </source>
</reference>
<dbReference type="Proteomes" id="UP000054538">
    <property type="component" value="Unassembled WGS sequence"/>
</dbReference>
<dbReference type="EMBL" id="KN824882">
    <property type="protein sequence ID" value="KIK98747.1"/>
    <property type="molecule type" value="Genomic_DNA"/>
</dbReference>
<protein>
    <submittedName>
        <fullName evidence="1">Uncharacterized protein</fullName>
    </submittedName>
</protein>
<reference evidence="1 2" key="1">
    <citation type="submission" date="2014-04" db="EMBL/GenBank/DDBJ databases">
        <authorList>
            <consortium name="DOE Joint Genome Institute"/>
            <person name="Kuo A."/>
            <person name="Kohler A."/>
            <person name="Jargeat P."/>
            <person name="Nagy L.G."/>
            <person name="Floudas D."/>
            <person name="Copeland A."/>
            <person name="Barry K.W."/>
            <person name="Cichocki N."/>
            <person name="Veneault-Fourrey C."/>
            <person name="LaButti K."/>
            <person name="Lindquist E.A."/>
            <person name="Lipzen A."/>
            <person name="Lundell T."/>
            <person name="Morin E."/>
            <person name="Murat C."/>
            <person name="Sun H."/>
            <person name="Tunlid A."/>
            <person name="Henrissat B."/>
            <person name="Grigoriev I.V."/>
            <person name="Hibbett D.S."/>
            <person name="Martin F."/>
            <person name="Nordberg H.P."/>
            <person name="Cantor M.N."/>
            <person name="Hua S.X."/>
        </authorList>
    </citation>
    <scope>NUCLEOTIDE SEQUENCE [LARGE SCALE GENOMIC DNA]</scope>
    <source>
        <strain evidence="1 2">Ve08.2h10</strain>
    </source>
</reference>
<dbReference type="InParanoid" id="A0A0D0DJU0"/>
<sequence length="143" mass="15451">MMCRPGNRTLDTIDLLHTIDLPPIVTLRTRPTIHNLTTRTPRSYIARTRAQSTRTLMGRVTTQDTSVRCPLVIVSATSLALNPLLLTTTEMQAAGATIPSLDTEMITDSTAVTPHAMDRGSSALLITSVSSMNTEGKSITAEE</sequence>
<evidence type="ECO:0000313" key="1">
    <source>
        <dbReference type="EMBL" id="KIK98747.1"/>
    </source>
</evidence>
<evidence type="ECO:0000313" key="2">
    <source>
        <dbReference type="Proteomes" id="UP000054538"/>
    </source>
</evidence>
<organism evidence="1 2">
    <name type="scientific">Paxillus rubicundulus Ve08.2h10</name>
    <dbReference type="NCBI Taxonomy" id="930991"/>
    <lineage>
        <taxon>Eukaryota</taxon>
        <taxon>Fungi</taxon>
        <taxon>Dikarya</taxon>
        <taxon>Basidiomycota</taxon>
        <taxon>Agaricomycotina</taxon>
        <taxon>Agaricomycetes</taxon>
        <taxon>Agaricomycetidae</taxon>
        <taxon>Boletales</taxon>
        <taxon>Paxilineae</taxon>
        <taxon>Paxillaceae</taxon>
        <taxon>Paxillus</taxon>
    </lineage>
</organism>
<dbReference type="AlphaFoldDB" id="A0A0D0DJU0"/>
<dbReference type="OrthoDB" id="10463946at2759"/>
<proteinExistence type="predicted"/>
<dbReference type="HOGENOM" id="CLU_1806830_0_0_1"/>
<name>A0A0D0DJU0_9AGAM</name>
<gene>
    <name evidence="1" type="ORF">PAXRUDRAFT_646094</name>
</gene>
<accession>A0A0D0DJU0</accession>